<dbReference type="EMBL" id="LT635767">
    <property type="protein sequence ID" value="SGZ54770.1"/>
    <property type="molecule type" value="Genomic_DNA"/>
</dbReference>
<gene>
    <name evidence="1" type="ORF">SAMEA4029009_CIC11G00000001938</name>
</gene>
<dbReference type="AlphaFoldDB" id="A0A1L0BWN1"/>
<proteinExistence type="predicted"/>
<accession>A0A1L0BWN1</accession>
<dbReference type="Proteomes" id="UP000182259">
    <property type="component" value="Chromosome IV"/>
</dbReference>
<name>A0A1L0BWN1_9ASCO</name>
<protein>
    <submittedName>
        <fullName evidence="1">CIC11C00000001938</fullName>
    </submittedName>
</protein>
<reference evidence="1 2" key="1">
    <citation type="submission" date="2016-10" db="EMBL/GenBank/DDBJ databases">
        <authorList>
            <person name="de Groot N.N."/>
        </authorList>
    </citation>
    <scope>NUCLEOTIDE SEQUENCE [LARGE SCALE GENOMIC DNA]</scope>
    <source>
        <strain evidence="1 2">PYCC 4715</strain>
    </source>
</reference>
<sequence length="79" mass="8968">MQSETGEKILDDNSVQRMILNMDECRMAATSCMPSHNWAIESKVLKRRNVVFAKVGNPPRMELVVIGGDCGDWWMTCHV</sequence>
<evidence type="ECO:0000313" key="1">
    <source>
        <dbReference type="EMBL" id="SGZ54770.1"/>
    </source>
</evidence>
<organism evidence="1 2">
    <name type="scientific">Sungouiella intermedia</name>
    <dbReference type="NCBI Taxonomy" id="45354"/>
    <lineage>
        <taxon>Eukaryota</taxon>
        <taxon>Fungi</taxon>
        <taxon>Dikarya</taxon>
        <taxon>Ascomycota</taxon>
        <taxon>Saccharomycotina</taxon>
        <taxon>Pichiomycetes</taxon>
        <taxon>Metschnikowiaceae</taxon>
        <taxon>Sungouiella</taxon>
    </lineage>
</organism>
<evidence type="ECO:0000313" key="2">
    <source>
        <dbReference type="Proteomes" id="UP000182259"/>
    </source>
</evidence>